<accession>A0ACC3BD88</accession>
<proteinExistence type="predicted"/>
<keyword evidence="2" id="KW-1185">Reference proteome</keyword>
<evidence type="ECO:0000313" key="2">
    <source>
        <dbReference type="Proteomes" id="UP001177260"/>
    </source>
</evidence>
<gene>
    <name evidence="1" type="primary">RGR1</name>
    <name evidence="1" type="ORF">N8T08_010103</name>
</gene>
<evidence type="ECO:0000313" key="1">
    <source>
        <dbReference type="EMBL" id="KAK1148294.1"/>
    </source>
</evidence>
<reference evidence="1 2" key="1">
    <citation type="journal article" date="2023" name="ACS Omega">
        <title>Identification of the Neoaspergillic Acid Biosynthesis Gene Cluster by Establishing an In Vitro CRISPR-Ribonucleoprotein Genetic System in Aspergillus melleus.</title>
        <authorList>
            <person name="Yuan B."/>
            <person name="Grau M.F."/>
            <person name="Murata R.M."/>
            <person name="Torok T."/>
            <person name="Venkateswaran K."/>
            <person name="Stajich J.E."/>
            <person name="Wang C.C.C."/>
        </authorList>
    </citation>
    <scope>NUCLEOTIDE SEQUENCE [LARGE SCALE GENOMIC DNA]</scope>
    <source>
        <strain evidence="1 2">IMV 1140</strain>
    </source>
</reference>
<comment type="caution">
    <text evidence="1">The sequence shown here is derived from an EMBL/GenBank/DDBJ whole genome shotgun (WGS) entry which is preliminary data.</text>
</comment>
<name>A0ACC3BD88_9EURO</name>
<organism evidence="1 2">
    <name type="scientific">Aspergillus melleus</name>
    <dbReference type="NCBI Taxonomy" id="138277"/>
    <lineage>
        <taxon>Eukaryota</taxon>
        <taxon>Fungi</taxon>
        <taxon>Dikarya</taxon>
        <taxon>Ascomycota</taxon>
        <taxon>Pezizomycotina</taxon>
        <taxon>Eurotiomycetes</taxon>
        <taxon>Eurotiomycetidae</taxon>
        <taxon>Eurotiales</taxon>
        <taxon>Aspergillaceae</taxon>
        <taxon>Aspergillus</taxon>
        <taxon>Aspergillus subgen. Circumdati</taxon>
    </lineage>
</organism>
<sequence>MDNARIVGSEQGTDAMNGMSTSPGGSSQGLVSIGTNKSPVYTNGVSQKIDYGNQEHRPTSTKLALRVNDRVPELPHITQGFFPFSTLVNRSVQQCWNDLSDLITDLADIQIPPTDVSFHPANGKSSGNQSSENTQKKLRVLNFAHAKRAEFIKLLVLSQWSRQAADVSKLIDLQSFIRTRHQSYVSALQWIGDLKRNLVQAQVANPDLKTALEVLSKAKIMSMPDFGYKPPGSLTAKGTLKKLRKIDRILSARLALRETIPRSFQTYHVHNGRVTFIVTGEFELDLSIGEANELSQFYFVDIRFLFQPSASVPRGRMFNDLEIKINDTLKHGGLTGCFDLLHSLVLTNKINILFKQAIELARGLWSNVLRIELLHRTLVVHYWALKPGTKSWLELGIKSGRQRGLGHSHGVPYLGLRWLRDGQEVDSTDVGFDTVNLSLESVLRSVIALHTSHVLFAAHNMLSQSFLFAAGVLSLQTRLTGVEPGECQLDVQLTPSRYLRVSIEPMSGATILSARPSALERPESERGVETSSADDIVSRVSRLRCIAAIEETEAHVKMLGFESVNPRGLKLDVRRVFPANVMRFSFFSHPFWERNWIVAVTSSMDGDNWWVIQLPPPTLGDGHPLHPTGTLDQSIPHTAQIIGSALVPLQERISYTAFADIGHSLSGILAIYANARYMADLQSSSFYPPLQKLVLGPDLRVPDLFIRYNSANLPLPYQLALPGGSKTKGLVKDTIRLAFRGVEPRSKVAIMVAYGNLLIPAKAFSLLSAKWDRSLAFSRRDRGFAIRLLAPPGRPVINSLMENLQRLECVLSVFETLQCKKMEPQSLSLSRISFAYGPERSLSSHIDIEALPRKGLDSSQPHPMFHLRLNITFAYSNPHRRIQGPLTSILNHSSADTSLDTLTGLLSLTLPVMQAFDQIMLNQSYREHLKMQVIVRNAKTFIIHYPNQNLRFQLRAGQYKEQMIWILQCTNSPQDLLSKELPDSDFKSRLFNSKGDGWRGLGSGVVAGVEKVGNLILELDKCLTNGQNDVASRLVTHSGTGDSTRTQADSRLTGTGPAMRDVPPARMSNNNGSPDTDAVSGSLNEDVIMID</sequence>
<dbReference type="Proteomes" id="UP001177260">
    <property type="component" value="Unassembled WGS sequence"/>
</dbReference>
<dbReference type="EMBL" id="JAOPJF010000008">
    <property type="protein sequence ID" value="KAK1148294.1"/>
    <property type="molecule type" value="Genomic_DNA"/>
</dbReference>
<protein>
    <submittedName>
        <fullName evidence="1">Mediator complex subunit</fullName>
    </submittedName>
</protein>